<reference evidence="4" key="1">
    <citation type="submission" date="2020-05" db="EMBL/GenBank/DDBJ databases">
        <authorList>
            <person name="Chiriac C."/>
            <person name="Salcher M."/>
            <person name="Ghai R."/>
            <person name="Kavagutti S V."/>
        </authorList>
    </citation>
    <scope>NUCLEOTIDE SEQUENCE</scope>
</reference>
<evidence type="ECO:0000313" key="4">
    <source>
        <dbReference type="EMBL" id="CAB4698146.1"/>
    </source>
</evidence>
<evidence type="ECO:0000256" key="1">
    <source>
        <dbReference type="ARBA" id="ARBA00022679"/>
    </source>
</evidence>
<keyword evidence="2" id="KW-0012">Acyltransferase</keyword>
<dbReference type="PROSITE" id="PS51186">
    <property type="entry name" value="GNAT"/>
    <property type="match status" value="1"/>
</dbReference>
<keyword evidence="1" id="KW-0808">Transferase</keyword>
<protein>
    <submittedName>
        <fullName evidence="4">Unannotated protein</fullName>
    </submittedName>
</protein>
<dbReference type="PANTHER" id="PTHR43877:SF2">
    <property type="entry name" value="AMINOALKYLPHOSPHONATE N-ACETYLTRANSFERASE-RELATED"/>
    <property type="match status" value="1"/>
</dbReference>
<dbReference type="EMBL" id="CAEZXP010000003">
    <property type="protein sequence ID" value="CAB4698146.1"/>
    <property type="molecule type" value="Genomic_DNA"/>
</dbReference>
<gene>
    <name evidence="4" type="ORF">UFOPK2399_01166</name>
</gene>
<dbReference type="Pfam" id="PF00583">
    <property type="entry name" value="Acetyltransf_1"/>
    <property type="match status" value="1"/>
</dbReference>
<evidence type="ECO:0000256" key="2">
    <source>
        <dbReference type="ARBA" id="ARBA00023315"/>
    </source>
</evidence>
<dbReference type="CDD" id="cd04301">
    <property type="entry name" value="NAT_SF"/>
    <property type="match status" value="1"/>
</dbReference>
<dbReference type="GO" id="GO:0016747">
    <property type="term" value="F:acyltransferase activity, transferring groups other than amino-acyl groups"/>
    <property type="evidence" value="ECO:0007669"/>
    <property type="project" value="InterPro"/>
</dbReference>
<dbReference type="InterPro" id="IPR000182">
    <property type="entry name" value="GNAT_dom"/>
</dbReference>
<feature type="domain" description="N-acetyltransferase" evidence="3">
    <location>
        <begin position="1"/>
        <end position="171"/>
    </location>
</feature>
<dbReference type="PANTHER" id="PTHR43877">
    <property type="entry name" value="AMINOALKYLPHOSPHONATE N-ACETYLTRANSFERASE-RELATED-RELATED"/>
    <property type="match status" value="1"/>
</dbReference>
<dbReference type="InterPro" id="IPR050832">
    <property type="entry name" value="Bact_Acetyltransf"/>
</dbReference>
<dbReference type="AlphaFoldDB" id="A0A6J6PHQ7"/>
<proteinExistence type="predicted"/>
<dbReference type="SUPFAM" id="SSF55729">
    <property type="entry name" value="Acyl-CoA N-acyltransferases (Nat)"/>
    <property type="match status" value="1"/>
</dbReference>
<dbReference type="Gene3D" id="3.40.630.30">
    <property type="match status" value="1"/>
</dbReference>
<sequence length="172" mass="18711">MTVRLLAPAELASRVDDAATLMGECIDEGASVGWVLPYDHSDLVHFWRAVANRAAAGELVVFCALLDAELAGIVLLTRSGRPNGPHRAEIQKLLVSPRFRRQGLGRALMVEAETYAASEGLTLLHLDTAGEDAERLYQSLGWVYAGSIPNYALDPDGTPHATALYYRELPPR</sequence>
<dbReference type="InterPro" id="IPR016181">
    <property type="entry name" value="Acyl_CoA_acyltransferase"/>
</dbReference>
<name>A0A6J6PHQ7_9ZZZZ</name>
<accession>A0A6J6PHQ7</accession>
<organism evidence="4">
    <name type="scientific">freshwater metagenome</name>
    <dbReference type="NCBI Taxonomy" id="449393"/>
    <lineage>
        <taxon>unclassified sequences</taxon>
        <taxon>metagenomes</taxon>
        <taxon>ecological metagenomes</taxon>
    </lineage>
</organism>
<evidence type="ECO:0000259" key="3">
    <source>
        <dbReference type="PROSITE" id="PS51186"/>
    </source>
</evidence>